<dbReference type="Proteomes" id="UP000321258">
    <property type="component" value="Unassembled WGS sequence"/>
</dbReference>
<dbReference type="EMBL" id="BJZT01000044">
    <property type="protein sequence ID" value="GEP01511.1"/>
    <property type="molecule type" value="Genomic_DNA"/>
</dbReference>
<name>A0A512IUY7_9HYPH</name>
<evidence type="ECO:0000313" key="2">
    <source>
        <dbReference type="EMBL" id="GEP01511.1"/>
    </source>
</evidence>
<dbReference type="AlphaFoldDB" id="A0A512IUY7"/>
<evidence type="ECO:0000313" key="3">
    <source>
        <dbReference type="Proteomes" id="UP000321258"/>
    </source>
</evidence>
<sequence>MNASIETGLHDDVRNDGTTEPVSLTSEGGAAALDHWDELMISWLEKRTRIEFGSWAC</sequence>
<evidence type="ECO:0000256" key="1">
    <source>
        <dbReference type="SAM" id="MobiDB-lite"/>
    </source>
</evidence>
<proteinExistence type="predicted"/>
<reference evidence="2 3" key="1">
    <citation type="submission" date="2019-07" db="EMBL/GenBank/DDBJ databases">
        <title>Whole genome shotgun sequence of Methylobacterium haplocladii NBRC 107714.</title>
        <authorList>
            <person name="Hosoyama A."/>
            <person name="Uohara A."/>
            <person name="Ohji S."/>
            <person name="Ichikawa N."/>
        </authorList>
    </citation>
    <scope>NUCLEOTIDE SEQUENCE [LARGE SCALE GENOMIC DNA]</scope>
    <source>
        <strain evidence="2 3">NBRC 107714</strain>
    </source>
</reference>
<keyword evidence="3" id="KW-1185">Reference proteome</keyword>
<feature type="compositionally biased region" description="Basic and acidic residues" evidence="1">
    <location>
        <begin position="8"/>
        <end position="17"/>
    </location>
</feature>
<accession>A0A512IUY7</accession>
<gene>
    <name evidence="2" type="ORF">MHA02_38980</name>
</gene>
<protein>
    <submittedName>
        <fullName evidence="2">Uncharacterized protein</fullName>
    </submittedName>
</protein>
<comment type="caution">
    <text evidence="2">The sequence shown here is derived from an EMBL/GenBank/DDBJ whole genome shotgun (WGS) entry which is preliminary data.</text>
</comment>
<organism evidence="2 3">
    <name type="scientific">Methylobacterium haplocladii</name>
    <dbReference type="NCBI Taxonomy" id="1176176"/>
    <lineage>
        <taxon>Bacteria</taxon>
        <taxon>Pseudomonadati</taxon>
        <taxon>Pseudomonadota</taxon>
        <taxon>Alphaproteobacteria</taxon>
        <taxon>Hyphomicrobiales</taxon>
        <taxon>Methylobacteriaceae</taxon>
        <taxon>Methylobacterium</taxon>
    </lineage>
</organism>
<dbReference type="RefSeq" id="WP_238180077.1">
    <property type="nucleotide sequence ID" value="NZ_BPQN01000004.1"/>
</dbReference>
<feature type="region of interest" description="Disordered" evidence="1">
    <location>
        <begin position="1"/>
        <end position="26"/>
    </location>
</feature>